<evidence type="ECO:0000313" key="4">
    <source>
        <dbReference type="EMBL" id="KKD34719.1"/>
    </source>
</evidence>
<evidence type="ECO:0000256" key="2">
    <source>
        <dbReference type="ARBA" id="ARBA00024200"/>
    </source>
</evidence>
<dbReference type="InterPro" id="IPR044672">
    <property type="entry name" value="MOCS2A"/>
</dbReference>
<comment type="similarity">
    <text evidence="2">Belongs to the MoaD family.</text>
</comment>
<dbReference type="SUPFAM" id="SSF54285">
    <property type="entry name" value="MoaD/ThiS"/>
    <property type="match status" value="1"/>
</dbReference>
<dbReference type="OrthoDB" id="200013at2"/>
<dbReference type="GO" id="GO:0006777">
    <property type="term" value="P:Mo-molybdopterin cofactor biosynthetic process"/>
    <property type="evidence" value="ECO:0007669"/>
    <property type="project" value="InterPro"/>
</dbReference>
<accession>A0A0F5Y775</accession>
<comment type="caution">
    <text evidence="4">The sequence shown here is derived from an EMBL/GenBank/DDBJ whole genome shotgun (WGS) entry which is preliminary data.</text>
</comment>
<dbReference type="GO" id="GO:1990133">
    <property type="term" value="C:molybdopterin adenylyltransferase complex"/>
    <property type="evidence" value="ECO:0007669"/>
    <property type="project" value="TreeGrafter"/>
</dbReference>
<dbReference type="PATRIC" id="fig|1637645.4.peg.1440"/>
<evidence type="ECO:0000256" key="3">
    <source>
        <dbReference type="ARBA" id="ARBA00024247"/>
    </source>
</evidence>
<dbReference type="CDD" id="cd00754">
    <property type="entry name" value="Ubl_MoaD"/>
    <property type="match status" value="1"/>
</dbReference>
<dbReference type="Gene3D" id="3.10.20.30">
    <property type="match status" value="1"/>
</dbReference>
<proteinExistence type="inferred from homology"/>
<evidence type="ECO:0000256" key="1">
    <source>
        <dbReference type="ARBA" id="ARBA00022741"/>
    </source>
</evidence>
<dbReference type="InterPro" id="IPR012675">
    <property type="entry name" value="Beta-grasp_dom_sf"/>
</dbReference>
<keyword evidence="1" id="KW-0547">Nucleotide-binding</keyword>
<dbReference type="EMBL" id="LATL02000072">
    <property type="protein sequence ID" value="KKD34719.1"/>
    <property type="molecule type" value="Genomic_DNA"/>
</dbReference>
<name>A0A0F5Y775_9CYAN</name>
<gene>
    <name evidence="4" type="ORF">WN50_29330</name>
</gene>
<dbReference type="GO" id="GO:0000166">
    <property type="term" value="F:nucleotide binding"/>
    <property type="evidence" value="ECO:0007669"/>
    <property type="project" value="UniProtKB-KW"/>
</dbReference>
<dbReference type="InterPro" id="IPR003749">
    <property type="entry name" value="ThiS/MoaD-like"/>
</dbReference>
<dbReference type="PANTHER" id="PTHR33359:SF1">
    <property type="entry name" value="MOLYBDOPTERIN SYNTHASE SULFUR CARRIER SUBUNIT"/>
    <property type="match status" value="1"/>
</dbReference>
<dbReference type="RefSeq" id="WP_046282160.1">
    <property type="nucleotide sequence ID" value="NZ_LATL02000072.1"/>
</dbReference>
<protein>
    <recommendedName>
        <fullName evidence="3">Molybdopterin synthase sulfur carrier subunit</fullName>
    </recommendedName>
</protein>
<dbReference type="PANTHER" id="PTHR33359">
    <property type="entry name" value="MOLYBDOPTERIN SYNTHASE SULFUR CARRIER SUBUNIT"/>
    <property type="match status" value="1"/>
</dbReference>
<dbReference type="AlphaFoldDB" id="A0A0F5Y775"/>
<evidence type="ECO:0000313" key="5">
    <source>
        <dbReference type="Proteomes" id="UP000033607"/>
    </source>
</evidence>
<dbReference type="Pfam" id="PF02597">
    <property type="entry name" value="ThiS"/>
    <property type="match status" value="1"/>
</dbReference>
<dbReference type="Proteomes" id="UP000033607">
    <property type="component" value="Unassembled WGS sequence"/>
</dbReference>
<sequence>MSNLPITVTVKLFAVYQEVYKLPELVLTLPSQTPVSQVLEHCINEHPQLEQWRSVTHFGVNLQFVSPETPLEDGDEVVLIPPVSGG</sequence>
<reference evidence="4 5" key="1">
    <citation type="submission" date="2015-06" db="EMBL/GenBank/DDBJ databases">
        <title>Draft genome assembly of filamentous brackish cyanobacterium Limnoraphis robusta strain CS-951.</title>
        <authorList>
            <person name="Willis A."/>
            <person name="Parks M."/>
            <person name="Burford M.A."/>
        </authorList>
    </citation>
    <scope>NUCLEOTIDE SEQUENCE [LARGE SCALE GENOMIC DNA]</scope>
    <source>
        <strain evidence="4 5">CS-951</strain>
    </source>
</reference>
<dbReference type="UniPathway" id="UPA00344"/>
<dbReference type="InterPro" id="IPR016155">
    <property type="entry name" value="Mopterin_synth/thiamin_S_b"/>
</dbReference>
<organism evidence="4 5">
    <name type="scientific">Limnoraphis robusta CS-951</name>
    <dbReference type="NCBI Taxonomy" id="1637645"/>
    <lineage>
        <taxon>Bacteria</taxon>
        <taxon>Bacillati</taxon>
        <taxon>Cyanobacteriota</taxon>
        <taxon>Cyanophyceae</taxon>
        <taxon>Oscillatoriophycideae</taxon>
        <taxon>Oscillatoriales</taxon>
        <taxon>Sirenicapillariaceae</taxon>
        <taxon>Limnoraphis</taxon>
    </lineage>
</organism>